<evidence type="ECO:0000313" key="2">
    <source>
        <dbReference type="EMBL" id="NVD44170.1"/>
    </source>
</evidence>
<proteinExistence type="predicted"/>
<comment type="caution">
    <text evidence="2">The sequence shown here is derived from an EMBL/GenBank/DDBJ whole genome shotgun (WGS) entry which is preliminary data.</text>
</comment>
<feature type="domain" description="Gcp-like" evidence="1">
    <location>
        <begin position="33"/>
        <end position="122"/>
    </location>
</feature>
<gene>
    <name evidence="2" type="primary">tsaB</name>
    <name evidence="2" type="ORF">HUV48_03940</name>
</gene>
<dbReference type="EMBL" id="JABWGV010000001">
    <property type="protein sequence ID" value="NVD44170.1"/>
    <property type="molecule type" value="Genomic_DNA"/>
</dbReference>
<dbReference type="NCBIfam" id="TIGR03725">
    <property type="entry name" value="T6A_YeaZ"/>
    <property type="match status" value="1"/>
</dbReference>
<dbReference type="Proteomes" id="UP000561438">
    <property type="component" value="Unassembled WGS sequence"/>
</dbReference>
<name>A0A850H0W6_9SPHN</name>
<dbReference type="SUPFAM" id="SSF53067">
    <property type="entry name" value="Actin-like ATPase domain"/>
    <property type="match status" value="1"/>
</dbReference>
<dbReference type="InterPro" id="IPR000905">
    <property type="entry name" value="Gcp-like_dom"/>
</dbReference>
<evidence type="ECO:0000259" key="1">
    <source>
        <dbReference type="Pfam" id="PF00814"/>
    </source>
</evidence>
<keyword evidence="3" id="KW-1185">Reference proteome</keyword>
<dbReference type="Gene3D" id="3.30.420.40">
    <property type="match status" value="2"/>
</dbReference>
<dbReference type="RefSeq" id="WP_176266437.1">
    <property type="nucleotide sequence ID" value="NZ_JABWGV010000001.1"/>
</dbReference>
<reference evidence="2 3" key="1">
    <citation type="submission" date="2020-06" db="EMBL/GenBank/DDBJ databases">
        <title>Altererythrobacter sp. HHU K3-1.</title>
        <authorList>
            <person name="Zhang D."/>
            <person name="Xue H."/>
        </authorList>
    </citation>
    <scope>NUCLEOTIDE SEQUENCE [LARGE SCALE GENOMIC DNA]</scope>
    <source>
        <strain evidence="2 3">HHU K3-1</strain>
    </source>
</reference>
<protein>
    <submittedName>
        <fullName evidence="2">tRNA (Adenosine(37)-N6)-threonylcarbamoyltransferase complex dimerization subunit type 1 TsaB</fullName>
    </submittedName>
</protein>
<dbReference type="InterPro" id="IPR022496">
    <property type="entry name" value="T6A_TsaB"/>
</dbReference>
<dbReference type="Pfam" id="PF00814">
    <property type="entry name" value="TsaD"/>
    <property type="match status" value="1"/>
</dbReference>
<dbReference type="AlphaFoldDB" id="A0A850H0W6"/>
<dbReference type="InterPro" id="IPR043129">
    <property type="entry name" value="ATPase_NBD"/>
</dbReference>
<dbReference type="GO" id="GO:0016740">
    <property type="term" value="F:transferase activity"/>
    <property type="evidence" value="ECO:0007669"/>
    <property type="project" value="UniProtKB-KW"/>
</dbReference>
<keyword evidence="2" id="KW-0808">Transferase</keyword>
<dbReference type="GO" id="GO:0002949">
    <property type="term" value="P:tRNA threonylcarbamoyladenosine modification"/>
    <property type="evidence" value="ECO:0007669"/>
    <property type="project" value="InterPro"/>
</dbReference>
<accession>A0A850H0W6</accession>
<evidence type="ECO:0000313" key="3">
    <source>
        <dbReference type="Proteomes" id="UP000561438"/>
    </source>
</evidence>
<sequence>MRTLVIETATEACSIALFEDDALLGSDHRVFGRGHAEHLVPMISDLPGKGRAERICVSLGPGSFTGSRIGIAAARSLGIAWRSEVFGFPTLALVAANARTEGKRQAVAVAMNGGHGEWFVQSFDESGLPRAAHCSRTSDDAVAVMADELVAGTKASALIEARGYGTALEAHPDARLFDLLPPSLLTENLAPLYGRAPDAKVPA</sequence>
<organism evidence="2 3">
    <name type="scientific">Qipengyuania atrilutea</name>
    <dbReference type="NCBI Taxonomy" id="2744473"/>
    <lineage>
        <taxon>Bacteria</taxon>
        <taxon>Pseudomonadati</taxon>
        <taxon>Pseudomonadota</taxon>
        <taxon>Alphaproteobacteria</taxon>
        <taxon>Sphingomonadales</taxon>
        <taxon>Erythrobacteraceae</taxon>
        <taxon>Qipengyuania</taxon>
    </lineage>
</organism>